<protein>
    <submittedName>
        <fullName evidence="2">Family 8 glycosyl hydrolase</fullName>
    </submittedName>
</protein>
<feature type="chain" id="PRO_5006412300" evidence="1">
    <location>
        <begin position="27"/>
        <end position="367"/>
    </location>
</feature>
<name>A0A0R1VJP5_9LACO</name>
<keyword evidence="1" id="KW-0732">Signal</keyword>
<reference evidence="2 3" key="1">
    <citation type="journal article" date="2015" name="Genome Announc.">
        <title>Expanding the biotechnology potential of lactobacilli through comparative genomics of 213 strains and associated genera.</title>
        <authorList>
            <person name="Sun Z."/>
            <person name="Harris H.M."/>
            <person name="McCann A."/>
            <person name="Guo C."/>
            <person name="Argimon S."/>
            <person name="Zhang W."/>
            <person name="Yang X."/>
            <person name="Jeffery I.B."/>
            <person name="Cooney J.C."/>
            <person name="Kagawa T.F."/>
            <person name="Liu W."/>
            <person name="Song Y."/>
            <person name="Salvetti E."/>
            <person name="Wrobel A."/>
            <person name="Rasinkangas P."/>
            <person name="Parkhill J."/>
            <person name="Rea M.C."/>
            <person name="O'Sullivan O."/>
            <person name="Ritari J."/>
            <person name="Douillard F.P."/>
            <person name="Paul Ross R."/>
            <person name="Yang R."/>
            <person name="Briner A.E."/>
            <person name="Felis G.E."/>
            <person name="de Vos W.M."/>
            <person name="Barrangou R."/>
            <person name="Klaenhammer T.R."/>
            <person name="Caufield P.W."/>
            <person name="Cui Y."/>
            <person name="Zhang H."/>
            <person name="O'Toole P.W."/>
        </authorList>
    </citation>
    <scope>NUCLEOTIDE SEQUENCE [LARGE SCALE GENOMIC DNA]</scope>
    <source>
        <strain evidence="2 3">DSM 18630</strain>
    </source>
</reference>
<evidence type="ECO:0000313" key="3">
    <source>
        <dbReference type="Proteomes" id="UP000051451"/>
    </source>
</evidence>
<dbReference type="SUPFAM" id="SSF48208">
    <property type="entry name" value="Six-hairpin glycosidases"/>
    <property type="match status" value="1"/>
</dbReference>
<gene>
    <name evidence="2" type="ORF">FC89_GL001523</name>
</gene>
<dbReference type="AlphaFoldDB" id="A0A0R1VJP5"/>
<dbReference type="OrthoDB" id="1779554at2"/>
<dbReference type="GO" id="GO:0016787">
    <property type="term" value="F:hydrolase activity"/>
    <property type="evidence" value="ECO:0007669"/>
    <property type="project" value="UniProtKB-KW"/>
</dbReference>
<dbReference type="STRING" id="1423750.FC89_GL001523"/>
<dbReference type="InterPro" id="IPR008928">
    <property type="entry name" value="6-hairpin_glycosidase_sf"/>
</dbReference>
<accession>A0A0R1VJP5</accession>
<keyword evidence="3" id="KW-1185">Reference proteome</keyword>
<sequence>MKKVLRGLLFCLGILLIFTNLTETQADNNSNFSEKKNLAYKQAKEFVDHKMLGSIGIYTNYLNKETLQKNTASGHQYLSESAGLYLLDLATTGNQAQFKKFYNTTKKNFYHDGVFVYRIDTNNRKKYQVNATIDDLRIIKSLLVYDKVHQTNYYQHEAQQLFIKLKKKVKRGPYLTDYYSIRTKKQSKNVTLSYQDLPLLQKFDPALYKKALKLVTAGFISKKVPLYQQVYNLKTRKYHTKQIVTAQSLLTMEHLAAVGKLPAASQNWLLKKVKSKQLYNVYNYQGVAVEKNSSASDYALAAIIGKTVANKELYQEAVKKLLTLQVNDSGSPIFGSFGDAKTKQVYSFNELLSLLALGNIRNRDFSY</sequence>
<evidence type="ECO:0000313" key="2">
    <source>
        <dbReference type="EMBL" id="KRM05809.1"/>
    </source>
</evidence>
<dbReference type="InterPro" id="IPR012341">
    <property type="entry name" value="6hp_glycosidase-like_sf"/>
</dbReference>
<dbReference type="RefSeq" id="WP_157060699.1">
    <property type="nucleotide sequence ID" value="NZ_AZGB01000018.1"/>
</dbReference>
<dbReference type="PATRIC" id="fig|1423750.3.peg.1563"/>
<keyword evidence="2" id="KW-0378">Hydrolase</keyword>
<dbReference type="GeneID" id="98320174"/>
<dbReference type="Gene3D" id="1.50.10.10">
    <property type="match status" value="1"/>
</dbReference>
<organism evidence="2 3">
    <name type="scientific">Liquorilactobacillus ghanensis DSM 18630</name>
    <dbReference type="NCBI Taxonomy" id="1423750"/>
    <lineage>
        <taxon>Bacteria</taxon>
        <taxon>Bacillati</taxon>
        <taxon>Bacillota</taxon>
        <taxon>Bacilli</taxon>
        <taxon>Lactobacillales</taxon>
        <taxon>Lactobacillaceae</taxon>
        <taxon>Liquorilactobacillus</taxon>
    </lineage>
</organism>
<dbReference type="Proteomes" id="UP000051451">
    <property type="component" value="Unassembled WGS sequence"/>
</dbReference>
<dbReference type="EMBL" id="AZGB01000018">
    <property type="protein sequence ID" value="KRM05809.1"/>
    <property type="molecule type" value="Genomic_DNA"/>
</dbReference>
<evidence type="ECO:0000256" key="1">
    <source>
        <dbReference type="SAM" id="SignalP"/>
    </source>
</evidence>
<proteinExistence type="predicted"/>
<dbReference type="GO" id="GO:0005975">
    <property type="term" value="P:carbohydrate metabolic process"/>
    <property type="evidence" value="ECO:0007669"/>
    <property type="project" value="InterPro"/>
</dbReference>
<comment type="caution">
    <text evidence="2">The sequence shown here is derived from an EMBL/GenBank/DDBJ whole genome shotgun (WGS) entry which is preliminary data.</text>
</comment>
<feature type="signal peptide" evidence="1">
    <location>
        <begin position="1"/>
        <end position="26"/>
    </location>
</feature>